<evidence type="ECO:0000313" key="2">
    <source>
        <dbReference type="Proteomes" id="UP001070352"/>
    </source>
</evidence>
<gene>
    <name evidence="1" type="ORF">MOC45_03130</name>
</gene>
<reference evidence="1" key="1">
    <citation type="submission" date="2022-02" db="EMBL/GenBank/DDBJ databases">
        <title>Crop Bioprotection Bacillus Genome Sequencing.</title>
        <authorList>
            <person name="Dunlap C."/>
        </authorList>
    </citation>
    <scope>NUCLEOTIDE SEQUENCE</scope>
    <source>
        <strain evidence="1">M18B4</strain>
    </source>
</reference>
<accession>A0A9Q4DLK9</accession>
<dbReference type="Proteomes" id="UP001070352">
    <property type="component" value="Unassembled WGS sequence"/>
</dbReference>
<organism evidence="1 2">
    <name type="scientific">Bacillus spizizenii</name>
    <name type="common">Bacillus subtilis subsp. spizizenii</name>
    <dbReference type="NCBI Taxonomy" id="96241"/>
    <lineage>
        <taxon>Bacteria</taxon>
        <taxon>Bacillati</taxon>
        <taxon>Bacillota</taxon>
        <taxon>Bacilli</taxon>
        <taxon>Bacillales</taxon>
        <taxon>Bacillaceae</taxon>
        <taxon>Bacillus</taxon>
    </lineage>
</organism>
<sequence>MALNIVIDPVNDLSFIESVRRLLGGVDSETLSDEDILDPAFFDLAELEVLSLVPCLDRTDVPKADKEKARIAMIHLIASKLCSTVKGRVEYEVKTIDVTWRRSPVKYDDLQDDLLATADSLLNSIECYTGTGTPNTFVVAPSKRAVRERYE</sequence>
<protein>
    <submittedName>
        <fullName evidence="1">Uncharacterized protein</fullName>
    </submittedName>
</protein>
<dbReference type="EMBL" id="JALANJ010000003">
    <property type="protein sequence ID" value="MCY8119606.1"/>
    <property type="molecule type" value="Genomic_DNA"/>
</dbReference>
<comment type="caution">
    <text evidence="1">The sequence shown here is derived from an EMBL/GenBank/DDBJ whole genome shotgun (WGS) entry which is preliminary data.</text>
</comment>
<evidence type="ECO:0000313" key="1">
    <source>
        <dbReference type="EMBL" id="MCY8119606.1"/>
    </source>
</evidence>
<name>A0A9Q4DLK9_BACSC</name>
<dbReference type="AlphaFoldDB" id="A0A9Q4DLK9"/>
<proteinExistence type="predicted"/>